<name>Q9RZ38_DEIRA</name>
<organism evidence="2 3">
    <name type="scientific">Deinococcus radiodurans (strain ATCC 13939 / DSM 20539 / JCM 16871 / CCUG 27074 / LMG 4051 / NBRC 15346 / NCIMB 9279 / VKM B-1422 / R1)</name>
    <dbReference type="NCBI Taxonomy" id="243230"/>
    <lineage>
        <taxon>Bacteria</taxon>
        <taxon>Thermotogati</taxon>
        <taxon>Deinococcota</taxon>
        <taxon>Deinococci</taxon>
        <taxon>Deinococcales</taxon>
        <taxon>Deinococcaceae</taxon>
        <taxon>Deinococcus</taxon>
    </lineage>
</organism>
<protein>
    <submittedName>
        <fullName evidence="2">Uncharacterized protein</fullName>
    </submittedName>
</protein>
<dbReference type="KEGG" id="dra:DR_A0116"/>
<dbReference type="PATRIC" id="fig|243230.17.peg.3003"/>
<feature type="transmembrane region" description="Helical" evidence="1">
    <location>
        <begin position="72"/>
        <end position="91"/>
    </location>
</feature>
<dbReference type="HOGENOM" id="CLU_1537578_0_0_0"/>
<keyword evidence="1" id="KW-0472">Membrane</keyword>
<keyword evidence="1" id="KW-0812">Transmembrane</keyword>
<dbReference type="STRING" id="243230.DR_A0116"/>
<dbReference type="PIR" id="F75606">
    <property type="entry name" value="F75606"/>
</dbReference>
<dbReference type="AlphaFoldDB" id="Q9RZ38"/>
<feature type="transmembrane region" description="Helical" evidence="1">
    <location>
        <begin position="122"/>
        <end position="141"/>
    </location>
</feature>
<proteinExistence type="predicted"/>
<sequence>MMVSKPTSLKRQAERAELRRGPAWRWADVLPILLVIVAGLLTVFVPSLMADIGSTTIGQDRWVPALDISESGLLLALMRMLLVTLIGWMLWHVRQAPLAQRWAWAGVAVGVMMNYARNVYSGNPATVSFLLLQISLSWLAWRLTTRPTIHQQLEDAIARADAAENEVKRLREDK</sequence>
<gene>
    <name evidence="2" type="ordered locus">DR_A0116</name>
</gene>
<reference evidence="2 3" key="1">
    <citation type="journal article" date="1999" name="Science">
        <title>Genome sequence of the radioresistant bacterium Deinococcus radiodurans R1.</title>
        <authorList>
            <person name="White O."/>
            <person name="Eisen J.A."/>
            <person name="Heidelberg J.F."/>
            <person name="Hickey E.K."/>
            <person name="Peterson J.D."/>
            <person name="Dodson R.J."/>
            <person name="Haft D.H."/>
            <person name="Gwinn M.L."/>
            <person name="Nelson W.C."/>
            <person name="Richardson D.L."/>
            <person name="Moffat K.S."/>
            <person name="Qin H."/>
            <person name="Jiang L."/>
            <person name="Pamphile W."/>
            <person name="Crosby M."/>
            <person name="Shen M."/>
            <person name="Vamathevan J.J."/>
            <person name="Lam P."/>
            <person name="McDonald L."/>
            <person name="Utterback T."/>
            <person name="Zalewski C."/>
            <person name="Makarova K.S."/>
            <person name="Aravind L."/>
            <person name="Daly M.J."/>
            <person name="Minton K.W."/>
            <person name="Fleischmann R.D."/>
            <person name="Ketchum K.A."/>
            <person name="Nelson K.E."/>
            <person name="Salzberg S."/>
            <person name="Smith H.O."/>
            <person name="Venter J.C."/>
            <person name="Fraser C.M."/>
        </authorList>
    </citation>
    <scope>NUCLEOTIDE SEQUENCE [LARGE SCALE GENOMIC DNA]</scope>
    <source>
        <strain evidence="3">ATCC 13939 / DSM 20539 / JCM 16871 / LMG 4051 / NBRC 15346 / NCIMB 9279 / R1 / VKM B-1422</strain>
    </source>
</reference>
<feature type="transmembrane region" description="Helical" evidence="1">
    <location>
        <begin position="29"/>
        <end position="52"/>
    </location>
</feature>
<keyword evidence="1" id="KW-1133">Transmembrane helix</keyword>
<evidence type="ECO:0000313" key="2">
    <source>
        <dbReference type="EMBL" id="AAF12321.1"/>
    </source>
</evidence>
<keyword evidence="3" id="KW-1185">Reference proteome</keyword>
<dbReference type="EMBL" id="AE001825">
    <property type="protein sequence ID" value="AAF12321.1"/>
    <property type="molecule type" value="Genomic_DNA"/>
</dbReference>
<dbReference type="InParanoid" id="Q9RZ38"/>
<evidence type="ECO:0000313" key="3">
    <source>
        <dbReference type="Proteomes" id="UP000002524"/>
    </source>
</evidence>
<dbReference type="Proteomes" id="UP000002524">
    <property type="component" value="Chromosome 2"/>
</dbReference>
<dbReference type="PaxDb" id="243230-DR_A0116"/>
<dbReference type="EnsemblBacteria" id="AAF12321">
    <property type="protein sequence ID" value="AAF12321"/>
    <property type="gene ID" value="DR_A0116"/>
</dbReference>
<evidence type="ECO:0000256" key="1">
    <source>
        <dbReference type="SAM" id="Phobius"/>
    </source>
</evidence>
<accession>Q9RZ38</accession>